<dbReference type="Proteomes" id="UP000828390">
    <property type="component" value="Unassembled WGS sequence"/>
</dbReference>
<dbReference type="InterPro" id="IPR012337">
    <property type="entry name" value="RNaseH-like_sf"/>
</dbReference>
<dbReference type="AlphaFoldDB" id="A0A9D4BRF2"/>
<dbReference type="PANTHER" id="PTHR46880">
    <property type="entry name" value="RAS-ASSOCIATING DOMAIN-CONTAINING PROTEIN"/>
    <property type="match status" value="1"/>
</dbReference>
<evidence type="ECO:0000313" key="3">
    <source>
        <dbReference type="Proteomes" id="UP000828390"/>
    </source>
</evidence>
<dbReference type="Pfam" id="PF05699">
    <property type="entry name" value="Dimer_Tnp_hAT"/>
    <property type="match status" value="1"/>
</dbReference>
<dbReference type="EMBL" id="JAIWYP010000015">
    <property type="protein sequence ID" value="KAH3704671.1"/>
    <property type="molecule type" value="Genomic_DNA"/>
</dbReference>
<name>A0A9D4BRF2_DREPO</name>
<dbReference type="GO" id="GO:0046983">
    <property type="term" value="F:protein dimerization activity"/>
    <property type="evidence" value="ECO:0007669"/>
    <property type="project" value="InterPro"/>
</dbReference>
<comment type="caution">
    <text evidence="2">The sequence shown here is derived from an EMBL/GenBank/DDBJ whole genome shotgun (WGS) entry which is preliminary data.</text>
</comment>
<proteinExistence type="predicted"/>
<sequence length="212" mass="23936">MIGAFFSGEKLTFFSGEKLSYHDNMGSEFSTVRKDYIKRIKKNISDRLRKTDSDHYDDFCTSFEPHQINITQEECIKALESLSTFYGYEKTVKLTDGNLIEGLQETVSAVQPLVDPAKVKEEWPTFQGMVKGDSADMPINKLCKRVILMDNVIIPNIAKLAAIALCLQPTSVECERNFSTQNRLKCKQRASIEYGALNTLMTISMLAPDISK</sequence>
<evidence type="ECO:0000259" key="1">
    <source>
        <dbReference type="Pfam" id="PF05699"/>
    </source>
</evidence>
<organism evidence="2 3">
    <name type="scientific">Dreissena polymorpha</name>
    <name type="common">Zebra mussel</name>
    <name type="synonym">Mytilus polymorpha</name>
    <dbReference type="NCBI Taxonomy" id="45954"/>
    <lineage>
        <taxon>Eukaryota</taxon>
        <taxon>Metazoa</taxon>
        <taxon>Spiralia</taxon>
        <taxon>Lophotrochozoa</taxon>
        <taxon>Mollusca</taxon>
        <taxon>Bivalvia</taxon>
        <taxon>Autobranchia</taxon>
        <taxon>Heteroconchia</taxon>
        <taxon>Euheterodonta</taxon>
        <taxon>Imparidentia</taxon>
        <taxon>Neoheterodontei</taxon>
        <taxon>Myida</taxon>
        <taxon>Dreissenoidea</taxon>
        <taxon>Dreissenidae</taxon>
        <taxon>Dreissena</taxon>
    </lineage>
</organism>
<reference evidence="2" key="1">
    <citation type="journal article" date="2019" name="bioRxiv">
        <title>The Genome of the Zebra Mussel, Dreissena polymorpha: A Resource for Invasive Species Research.</title>
        <authorList>
            <person name="McCartney M.A."/>
            <person name="Auch B."/>
            <person name="Kono T."/>
            <person name="Mallez S."/>
            <person name="Zhang Y."/>
            <person name="Obille A."/>
            <person name="Becker A."/>
            <person name="Abrahante J.E."/>
            <person name="Garbe J."/>
            <person name="Badalamenti J.P."/>
            <person name="Herman A."/>
            <person name="Mangelson H."/>
            <person name="Liachko I."/>
            <person name="Sullivan S."/>
            <person name="Sone E.D."/>
            <person name="Koren S."/>
            <person name="Silverstein K.A.T."/>
            <person name="Beckman K.B."/>
            <person name="Gohl D.M."/>
        </authorList>
    </citation>
    <scope>NUCLEOTIDE SEQUENCE</scope>
    <source>
        <strain evidence="2">Duluth1</strain>
        <tissue evidence="2">Whole animal</tissue>
    </source>
</reference>
<evidence type="ECO:0000313" key="2">
    <source>
        <dbReference type="EMBL" id="KAH3704671.1"/>
    </source>
</evidence>
<reference evidence="2" key="2">
    <citation type="submission" date="2020-11" db="EMBL/GenBank/DDBJ databases">
        <authorList>
            <person name="McCartney M.A."/>
            <person name="Auch B."/>
            <person name="Kono T."/>
            <person name="Mallez S."/>
            <person name="Becker A."/>
            <person name="Gohl D.M."/>
            <person name="Silverstein K.A.T."/>
            <person name="Koren S."/>
            <person name="Bechman K.B."/>
            <person name="Herman A."/>
            <person name="Abrahante J.E."/>
            <person name="Garbe J."/>
        </authorList>
    </citation>
    <scope>NUCLEOTIDE SEQUENCE</scope>
    <source>
        <strain evidence="2">Duluth1</strain>
        <tissue evidence="2">Whole animal</tissue>
    </source>
</reference>
<feature type="domain" description="HAT C-terminal dimerisation" evidence="1">
    <location>
        <begin position="154"/>
        <end position="203"/>
    </location>
</feature>
<accession>A0A9D4BRF2</accession>
<gene>
    <name evidence="2" type="ORF">DPMN_079730</name>
</gene>
<dbReference type="PANTHER" id="PTHR46880:SF5">
    <property type="entry name" value="DUF4371 DOMAIN-CONTAINING PROTEIN"/>
    <property type="match status" value="1"/>
</dbReference>
<keyword evidence="3" id="KW-1185">Reference proteome</keyword>
<dbReference type="SUPFAM" id="SSF53098">
    <property type="entry name" value="Ribonuclease H-like"/>
    <property type="match status" value="1"/>
</dbReference>
<dbReference type="InterPro" id="IPR008906">
    <property type="entry name" value="HATC_C_dom"/>
</dbReference>
<protein>
    <recommendedName>
        <fullName evidence="1">HAT C-terminal dimerisation domain-containing protein</fullName>
    </recommendedName>
</protein>